<evidence type="ECO:0000313" key="2">
    <source>
        <dbReference type="Proteomes" id="UP000241769"/>
    </source>
</evidence>
<comment type="caution">
    <text evidence="1">The sequence shown here is derived from an EMBL/GenBank/DDBJ whole genome shotgun (WGS) entry which is preliminary data.</text>
</comment>
<gene>
    <name evidence="1" type="ORF">PROFUN_10997</name>
</gene>
<dbReference type="AlphaFoldDB" id="A0A2P6NBZ0"/>
<proteinExistence type="predicted"/>
<dbReference type="Proteomes" id="UP000241769">
    <property type="component" value="Unassembled WGS sequence"/>
</dbReference>
<dbReference type="InParanoid" id="A0A2P6NBZ0"/>
<organism evidence="1 2">
    <name type="scientific">Planoprotostelium fungivorum</name>
    <dbReference type="NCBI Taxonomy" id="1890364"/>
    <lineage>
        <taxon>Eukaryota</taxon>
        <taxon>Amoebozoa</taxon>
        <taxon>Evosea</taxon>
        <taxon>Variosea</taxon>
        <taxon>Cavosteliida</taxon>
        <taxon>Cavosteliaceae</taxon>
        <taxon>Planoprotostelium</taxon>
    </lineage>
</organism>
<dbReference type="EMBL" id="MDYQ01000124">
    <property type="protein sequence ID" value="PRP81467.1"/>
    <property type="molecule type" value="Genomic_DNA"/>
</dbReference>
<protein>
    <submittedName>
        <fullName evidence="1">Uncharacterized protein</fullName>
    </submittedName>
</protein>
<name>A0A2P6NBZ0_9EUKA</name>
<keyword evidence="2" id="KW-1185">Reference proteome</keyword>
<sequence length="134" mass="16085">MTEPRKVVPIDKKTLLAFEGQSTIPYILAPQYLFKEHRYKMPQPRPIPPERRLGHAAYMFGMGCLVQPVTNLLRKRRILYHPWMLPAYGFCFYTGHKITVERFDDWYAAKTRRYEKFPWLFTDTLPGFEKELRE</sequence>
<accession>A0A2P6NBZ0</accession>
<reference evidence="1 2" key="1">
    <citation type="journal article" date="2018" name="Genome Biol. Evol.">
        <title>Multiple Roots of Fruiting Body Formation in Amoebozoa.</title>
        <authorList>
            <person name="Hillmann F."/>
            <person name="Forbes G."/>
            <person name="Novohradska S."/>
            <person name="Ferling I."/>
            <person name="Riege K."/>
            <person name="Groth M."/>
            <person name="Westermann M."/>
            <person name="Marz M."/>
            <person name="Spaller T."/>
            <person name="Winckler T."/>
            <person name="Schaap P."/>
            <person name="Glockner G."/>
        </authorList>
    </citation>
    <scope>NUCLEOTIDE SEQUENCE [LARGE SCALE GENOMIC DNA]</scope>
    <source>
        <strain evidence="1 2">Jena</strain>
    </source>
</reference>
<evidence type="ECO:0000313" key="1">
    <source>
        <dbReference type="EMBL" id="PRP81467.1"/>
    </source>
</evidence>